<dbReference type="AlphaFoldDB" id="A0ABD2N3N1"/>
<proteinExistence type="predicted"/>
<name>A0ABD2N3N1_9CUCU</name>
<dbReference type="Proteomes" id="UP001516400">
    <property type="component" value="Unassembled WGS sequence"/>
</dbReference>
<evidence type="ECO:0000256" key="1">
    <source>
        <dbReference type="SAM" id="MobiDB-lite"/>
    </source>
</evidence>
<feature type="compositionally biased region" description="Basic and acidic residues" evidence="1">
    <location>
        <begin position="11"/>
        <end position="21"/>
    </location>
</feature>
<gene>
    <name evidence="2" type="ORF">HHI36_014799</name>
</gene>
<reference evidence="2 3" key="1">
    <citation type="journal article" date="2021" name="BMC Biol.">
        <title>Horizontally acquired antibacterial genes associated with adaptive radiation of ladybird beetles.</title>
        <authorList>
            <person name="Li H.S."/>
            <person name="Tang X.F."/>
            <person name="Huang Y.H."/>
            <person name="Xu Z.Y."/>
            <person name="Chen M.L."/>
            <person name="Du X.Y."/>
            <person name="Qiu B.Y."/>
            <person name="Chen P.T."/>
            <person name="Zhang W."/>
            <person name="Slipinski A."/>
            <person name="Escalona H.E."/>
            <person name="Waterhouse R.M."/>
            <person name="Zwick A."/>
            <person name="Pang H."/>
        </authorList>
    </citation>
    <scope>NUCLEOTIDE SEQUENCE [LARGE SCALE GENOMIC DNA]</scope>
    <source>
        <strain evidence="2">SYSU2018</strain>
    </source>
</reference>
<organism evidence="2 3">
    <name type="scientific">Cryptolaemus montrouzieri</name>
    <dbReference type="NCBI Taxonomy" id="559131"/>
    <lineage>
        <taxon>Eukaryota</taxon>
        <taxon>Metazoa</taxon>
        <taxon>Ecdysozoa</taxon>
        <taxon>Arthropoda</taxon>
        <taxon>Hexapoda</taxon>
        <taxon>Insecta</taxon>
        <taxon>Pterygota</taxon>
        <taxon>Neoptera</taxon>
        <taxon>Endopterygota</taxon>
        <taxon>Coleoptera</taxon>
        <taxon>Polyphaga</taxon>
        <taxon>Cucujiformia</taxon>
        <taxon>Coccinelloidea</taxon>
        <taxon>Coccinellidae</taxon>
        <taxon>Scymninae</taxon>
        <taxon>Scymnini</taxon>
        <taxon>Cryptolaemus</taxon>
    </lineage>
</organism>
<evidence type="ECO:0000313" key="2">
    <source>
        <dbReference type="EMBL" id="KAL3273351.1"/>
    </source>
</evidence>
<feature type="region of interest" description="Disordered" evidence="1">
    <location>
        <begin position="1"/>
        <end position="21"/>
    </location>
</feature>
<accession>A0ABD2N3N1</accession>
<evidence type="ECO:0000313" key="3">
    <source>
        <dbReference type="Proteomes" id="UP001516400"/>
    </source>
</evidence>
<sequence>MEAQIATKGDALLKRMEKDSTHDKEKVIYTNEKIRKKDSCVMTQTSPNSKGIMENFGNVVGYKECLDPSQKKLEHRRFEDQNIRQNDDIFNVPSKEEKHQVSVEDDEVCENDKNSSGLMKDVDEQKQLRKLKDVKNIYKTSSKLQELEESTKQLSAVMLNKPKSISMFDILKEENDHKCNRKLMNNDDKSMTYSKNKLKLRPNHVHQMICRKCAKKPLDINYVQTNDTPPMFSIPRSAPKLLVTKIIINLSNLKLLTQNCGSLMTTSITEPLIITDSTEQKRKFINRTKPYELDNKIENRTQLSFRNMDKFKKSRKVIL</sequence>
<comment type="caution">
    <text evidence="2">The sequence shown here is derived from an EMBL/GenBank/DDBJ whole genome shotgun (WGS) entry which is preliminary data.</text>
</comment>
<dbReference type="EMBL" id="JABFTP020000062">
    <property type="protein sequence ID" value="KAL3273351.1"/>
    <property type="molecule type" value="Genomic_DNA"/>
</dbReference>
<keyword evidence="3" id="KW-1185">Reference proteome</keyword>
<protein>
    <submittedName>
        <fullName evidence="2">Uncharacterized protein</fullName>
    </submittedName>
</protein>